<evidence type="ECO:0000313" key="1">
    <source>
        <dbReference type="EMBL" id="EJT52374.1"/>
    </source>
</evidence>
<accession>J6F5Q4</accession>
<sequence length="256" mass="29463">MSQAPPSTTDTLRHEEIQEDPEWIEGDFKLISSDGWSLKVWSYQLFFASATFRDAQSCSKADGPMEIQFTDPELESREVLSLFLDILTFRGEDVGMCLCLETSISLIAFLDKYDCGPVTEVFRLRLIRDVTESNCYSEAIFVLGAVLDDDRLCSAALLNEERFRIDRKLSKHFGITDIPLEALDSVPQVYLRALAEATPACDGKPCECSYETAHQRSRKFFNEPWNLKDKLQDDRDRKRRLRMVNEALSVRKRQRL</sequence>
<reference evidence="1 2" key="1">
    <citation type="journal article" date="2012" name="Eukaryot. Cell">
        <title>Draft genome sequence of CBS 2479, the standard type strain of Trichosporon asahii.</title>
        <authorList>
            <person name="Yang R.Y."/>
            <person name="Li H.T."/>
            <person name="Zhu H."/>
            <person name="Zhou G.P."/>
            <person name="Wang M."/>
            <person name="Wang L."/>
        </authorList>
    </citation>
    <scope>NUCLEOTIDE SEQUENCE [LARGE SCALE GENOMIC DNA]</scope>
    <source>
        <strain evidence="2">ATCC 90039 / CBS 2479 / JCM 2466 / KCTC 7840 / NCYC 2677 / UAMH 7654</strain>
    </source>
</reference>
<evidence type="ECO:0000313" key="2">
    <source>
        <dbReference type="Proteomes" id="UP000002748"/>
    </source>
</evidence>
<dbReference type="Proteomes" id="UP000002748">
    <property type="component" value="Unassembled WGS sequence"/>
</dbReference>
<dbReference type="EMBL" id="ALBS01000027">
    <property type="protein sequence ID" value="EJT52374.1"/>
    <property type="molecule type" value="Genomic_DNA"/>
</dbReference>
<dbReference type="VEuPathDB" id="FungiDB:A1Q1_04585"/>
<dbReference type="KEGG" id="tasa:A1Q1_04585"/>
<evidence type="ECO:0008006" key="3">
    <source>
        <dbReference type="Google" id="ProtNLM"/>
    </source>
</evidence>
<organism evidence="1 2">
    <name type="scientific">Trichosporon asahii var. asahii (strain ATCC 90039 / CBS 2479 / JCM 2466 / KCTC 7840 / NBRC 103889/ NCYC 2677 / UAMH 7654)</name>
    <name type="common">Yeast</name>
    <dbReference type="NCBI Taxonomy" id="1186058"/>
    <lineage>
        <taxon>Eukaryota</taxon>
        <taxon>Fungi</taxon>
        <taxon>Dikarya</taxon>
        <taxon>Basidiomycota</taxon>
        <taxon>Agaricomycotina</taxon>
        <taxon>Tremellomycetes</taxon>
        <taxon>Trichosporonales</taxon>
        <taxon>Trichosporonaceae</taxon>
        <taxon>Trichosporon</taxon>
    </lineage>
</organism>
<dbReference type="OrthoDB" id="2574774at2759"/>
<proteinExistence type="predicted"/>
<dbReference type="HOGENOM" id="CLU_090088_0_0_1"/>
<dbReference type="AlphaFoldDB" id="J6F5Q4"/>
<dbReference type="GeneID" id="25988098"/>
<protein>
    <recommendedName>
        <fullName evidence="3">BTB domain-containing protein</fullName>
    </recommendedName>
</protein>
<gene>
    <name evidence="1" type="ORF">A1Q1_04585</name>
</gene>
<dbReference type="RefSeq" id="XP_014183493.1">
    <property type="nucleotide sequence ID" value="XM_014328018.1"/>
</dbReference>
<comment type="caution">
    <text evidence="1">The sequence shown here is derived from an EMBL/GenBank/DDBJ whole genome shotgun (WGS) entry which is preliminary data.</text>
</comment>
<name>J6F5Q4_TRIAS</name>